<keyword evidence="2" id="KW-1185">Reference proteome</keyword>
<proteinExistence type="predicted"/>
<dbReference type="Proteomes" id="UP000266673">
    <property type="component" value="Unassembled WGS sequence"/>
</dbReference>
<comment type="caution">
    <text evidence="1">The sequence shown here is derived from an EMBL/GenBank/DDBJ whole genome shotgun (WGS) entry which is preliminary data.</text>
</comment>
<sequence length="325" mass="37308">MNLEIKENSSYPLSPIIDYKEKRKNIIQSSFSYEIIKEGVYLKAPLSAYTSTSKGKQYKIPDRYGIKTTIGRYKKKKVIYCSINYENNCSVFCISYGEDFEYKISSTSSSSAANKWEKAINPNSKTAWPGTLVFGLQLESVNKAREAKNRELKSIEHCSNHTILRRAKKFGSQALELLKSKSLDNYLKKDHVNIKAIDYSVNHYNFHIEFGKEDLVKTKQNQLATVQALDKAKISREGYRNIAAVNPTISREYAVFNERILLTKQMEADIKITQVNLEFLEVEIDSTKVENVDPKEITNMARIGAQHSVKDLLNYIILYLEQIKI</sequence>
<reference evidence="1 2" key="1">
    <citation type="submission" date="2018-06" db="EMBL/GenBank/DDBJ databases">
        <title>Comparative genomics reveals the genomic features of Rhizophagus irregularis, R. cerebriforme, R. diaphanum and Gigaspora rosea, and their symbiotic lifestyle signature.</title>
        <authorList>
            <person name="Morin E."/>
            <person name="San Clemente H."/>
            <person name="Chen E.C.H."/>
            <person name="De La Providencia I."/>
            <person name="Hainaut M."/>
            <person name="Kuo A."/>
            <person name="Kohler A."/>
            <person name="Murat C."/>
            <person name="Tang N."/>
            <person name="Roy S."/>
            <person name="Loubradou J."/>
            <person name="Henrissat B."/>
            <person name="Grigoriev I.V."/>
            <person name="Corradi N."/>
            <person name="Roux C."/>
            <person name="Martin F.M."/>
        </authorList>
    </citation>
    <scope>NUCLEOTIDE SEQUENCE [LARGE SCALE GENOMIC DNA]</scope>
    <source>
        <strain evidence="1 2">DAOM 194757</strain>
    </source>
</reference>
<evidence type="ECO:0000313" key="2">
    <source>
        <dbReference type="Proteomes" id="UP000266673"/>
    </source>
</evidence>
<dbReference type="EMBL" id="QKWP01000081">
    <property type="protein sequence ID" value="RIB27967.1"/>
    <property type="molecule type" value="Genomic_DNA"/>
</dbReference>
<organism evidence="1 2">
    <name type="scientific">Gigaspora rosea</name>
    <dbReference type="NCBI Taxonomy" id="44941"/>
    <lineage>
        <taxon>Eukaryota</taxon>
        <taxon>Fungi</taxon>
        <taxon>Fungi incertae sedis</taxon>
        <taxon>Mucoromycota</taxon>
        <taxon>Glomeromycotina</taxon>
        <taxon>Glomeromycetes</taxon>
        <taxon>Diversisporales</taxon>
        <taxon>Gigasporaceae</taxon>
        <taxon>Gigaspora</taxon>
    </lineage>
</organism>
<protein>
    <submittedName>
        <fullName evidence="1">Uncharacterized protein</fullName>
    </submittedName>
</protein>
<dbReference type="AlphaFoldDB" id="A0A397W311"/>
<gene>
    <name evidence="1" type="ORF">C2G38_2159137</name>
</gene>
<name>A0A397W311_9GLOM</name>
<evidence type="ECO:0000313" key="1">
    <source>
        <dbReference type="EMBL" id="RIB27967.1"/>
    </source>
</evidence>
<dbReference type="STRING" id="44941.A0A397W311"/>
<accession>A0A397W311</accession>
<dbReference type="OrthoDB" id="2447843at2759"/>